<evidence type="ECO:0008006" key="9">
    <source>
        <dbReference type="Google" id="ProtNLM"/>
    </source>
</evidence>
<comment type="subcellular location">
    <subcellularLocation>
        <location evidence="1">Membrane</location>
        <topology evidence="1">Multi-pass membrane protein</topology>
    </subcellularLocation>
</comment>
<feature type="transmembrane region" description="Helical" evidence="6">
    <location>
        <begin position="20"/>
        <end position="43"/>
    </location>
</feature>
<sequence length="622" mass="67867">MSEAKFVPLLKSELGGAIAVNAFAVLSTFALVTVACRVIWLAIRQRLSPSSSEPKEYIFFNTQLGYYAVCLLIANMFTGISGLIGLRWTLDKGITEGGLCTLQAILMQIGNWATAYFTVTIAVHTFNSLVLQNRQSVLVAVSVITVGWISAGLLAAGPFVNPKQYKFGPAYGVSGLSCGVSSVYLKAQFFFHLFPIFVASVLSAILYSLLFLVLRGTLNIKGGIKLTLDPQERWVAGKVTEDYHRFVARIARSMLWYPIAYIALLVPYSVMRLLVISGFTVSFESMIFAFTCWFMLGVVNVLLLYNTFRILEPAFDTPSQRESSLSFGTGGMFERYESSQSKEAQRSFEEKVDQYRYPTPSYRSPAITSFGQVSPPSSVRPLLPAHQERSASVQSFYSYPSSPSIGRAITPVDELQRTISPPEPAAPKFSPSTTRALSDHARQVSTDSFGLPAAPRRTRSPVLHHPSLEQMHSATRTVNGTWSPVEHSISRNPSTQTFGKRDSASPRIRANVDLAPDYDPTNWDSRNGTQTSSASPSGYNRPLLSAMNSGFASPGTPGSSSSPRQLSALPRHSRSYSAVPAIGPAPTGRQRAVLVSRHGSIGNTSEFGAARQGSSQGRMYHA</sequence>
<evidence type="ECO:0000256" key="2">
    <source>
        <dbReference type="ARBA" id="ARBA00022692"/>
    </source>
</evidence>
<feature type="compositionally biased region" description="Low complexity" evidence="5">
    <location>
        <begin position="549"/>
        <end position="563"/>
    </location>
</feature>
<dbReference type="AlphaFoldDB" id="A0A8H5HF35"/>
<feature type="compositionally biased region" description="Polar residues" evidence="5">
    <location>
        <begin position="601"/>
        <end position="622"/>
    </location>
</feature>
<dbReference type="SUPFAM" id="SSF81321">
    <property type="entry name" value="Family A G protein-coupled receptor-like"/>
    <property type="match status" value="1"/>
</dbReference>
<name>A0A8H5HF35_9AGAR</name>
<feature type="transmembrane region" description="Helical" evidence="6">
    <location>
        <begin position="189"/>
        <end position="214"/>
    </location>
</feature>
<dbReference type="PANTHER" id="PTHR23112">
    <property type="entry name" value="G PROTEIN-COUPLED RECEPTOR 157-RELATED"/>
    <property type="match status" value="1"/>
</dbReference>
<feature type="transmembrane region" description="Helical" evidence="6">
    <location>
        <begin position="64"/>
        <end position="89"/>
    </location>
</feature>
<gene>
    <name evidence="7" type="ORF">D9615_004299</name>
</gene>
<feature type="region of interest" description="Disordered" evidence="5">
    <location>
        <begin position="481"/>
        <end position="622"/>
    </location>
</feature>
<comment type="caution">
    <text evidence="7">The sequence shown here is derived from an EMBL/GenBank/DDBJ whole genome shotgun (WGS) entry which is preliminary data.</text>
</comment>
<dbReference type="OrthoDB" id="100006at2759"/>
<dbReference type="Gene3D" id="1.20.1070.10">
    <property type="entry name" value="Rhodopsin 7-helix transmembrane proteins"/>
    <property type="match status" value="1"/>
</dbReference>
<keyword evidence="2 6" id="KW-0812">Transmembrane</keyword>
<feature type="transmembrane region" description="Helical" evidence="6">
    <location>
        <begin position="255"/>
        <end position="279"/>
    </location>
</feature>
<keyword evidence="4 6" id="KW-0472">Membrane</keyword>
<keyword evidence="8" id="KW-1185">Reference proteome</keyword>
<organism evidence="7 8">
    <name type="scientific">Tricholomella constricta</name>
    <dbReference type="NCBI Taxonomy" id="117010"/>
    <lineage>
        <taxon>Eukaryota</taxon>
        <taxon>Fungi</taxon>
        <taxon>Dikarya</taxon>
        <taxon>Basidiomycota</taxon>
        <taxon>Agaricomycotina</taxon>
        <taxon>Agaricomycetes</taxon>
        <taxon>Agaricomycetidae</taxon>
        <taxon>Agaricales</taxon>
        <taxon>Tricholomatineae</taxon>
        <taxon>Lyophyllaceae</taxon>
        <taxon>Tricholomella</taxon>
    </lineage>
</organism>
<keyword evidence="3 6" id="KW-1133">Transmembrane helix</keyword>
<feature type="transmembrane region" description="Helical" evidence="6">
    <location>
        <begin position="109"/>
        <end position="130"/>
    </location>
</feature>
<dbReference type="PANTHER" id="PTHR23112:SF37">
    <property type="entry name" value="G PROTEIN-COUPLED RECEPTOR GPR1"/>
    <property type="match status" value="1"/>
</dbReference>
<evidence type="ECO:0000256" key="1">
    <source>
        <dbReference type="ARBA" id="ARBA00004141"/>
    </source>
</evidence>
<protein>
    <recommendedName>
        <fullName evidence="9">G-protein coupled receptors family 1 profile domain-containing protein</fullName>
    </recommendedName>
</protein>
<feature type="region of interest" description="Disordered" evidence="5">
    <location>
        <begin position="419"/>
        <end position="465"/>
    </location>
</feature>
<evidence type="ECO:0000256" key="6">
    <source>
        <dbReference type="SAM" id="Phobius"/>
    </source>
</evidence>
<proteinExistence type="predicted"/>
<evidence type="ECO:0000256" key="4">
    <source>
        <dbReference type="ARBA" id="ARBA00023136"/>
    </source>
</evidence>
<evidence type="ECO:0000313" key="7">
    <source>
        <dbReference type="EMBL" id="KAF5381971.1"/>
    </source>
</evidence>
<reference evidence="7 8" key="1">
    <citation type="journal article" date="2020" name="ISME J.">
        <title>Uncovering the hidden diversity of litter-decomposition mechanisms in mushroom-forming fungi.</title>
        <authorList>
            <person name="Floudas D."/>
            <person name="Bentzer J."/>
            <person name="Ahren D."/>
            <person name="Johansson T."/>
            <person name="Persson P."/>
            <person name="Tunlid A."/>
        </authorList>
    </citation>
    <scope>NUCLEOTIDE SEQUENCE [LARGE SCALE GENOMIC DNA]</scope>
    <source>
        <strain evidence="7 8">CBS 661.87</strain>
    </source>
</reference>
<accession>A0A8H5HF35</accession>
<feature type="transmembrane region" description="Helical" evidence="6">
    <location>
        <begin position="137"/>
        <end position="160"/>
    </location>
</feature>
<evidence type="ECO:0000256" key="3">
    <source>
        <dbReference type="ARBA" id="ARBA00022989"/>
    </source>
</evidence>
<dbReference type="GO" id="GO:0004930">
    <property type="term" value="F:G protein-coupled receptor activity"/>
    <property type="evidence" value="ECO:0007669"/>
    <property type="project" value="TreeGrafter"/>
</dbReference>
<feature type="transmembrane region" description="Helical" evidence="6">
    <location>
        <begin position="285"/>
        <end position="305"/>
    </location>
</feature>
<dbReference type="Proteomes" id="UP000565441">
    <property type="component" value="Unassembled WGS sequence"/>
</dbReference>
<dbReference type="EMBL" id="JAACJP010000009">
    <property type="protein sequence ID" value="KAF5381971.1"/>
    <property type="molecule type" value="Genomic_DNA"/>
</dbReference>
<evidence type="ECO:0000313" key="8">
    <source>
        <dbReference type="Proteomes" id="UP000565441"/>
    </source>
</evidence>
<evidence type="ECO:0000256" key="5">
    <source>
        <dbReference type="SAM" id="MobiDB-lite"/>
    </source>
</evidence>
<dbReference type="GO" id="GO:0005886">
    <property type="term" value="C:plasma membrane"/>
    <property type="evidence" value="ECO:0007669"/>
    <property type="project" value="TreeGrafter"/>
</dbReference>
<dbReference type="GO" id="GO:0007189">
    <property type="term" value="P:adenylate cyclase-activating G protein-coupled receptor signaling pathway"/>
    <property type="evidence" value="ECO:0007669"/>
    <property type="project" value="TreeGrafter"/>
</dbReference>
<feature type="compositionally biased region" description="Polar residues" evidence="5">
    <location>
        <begin position="522"/>
        <end position="538"/>
    </location>
</feature>